<dbReference type="OrthoDB" id="1523297at2"/>
<feature type="region of interest" description="Disordered" evidence="1">
    <location>
        <begin position="1"/>
        <end position="22"/>
    </location>
</feature>
<dbReference type="NCBIfam" id="TIGR04336">
    <property type="entry name" value="AmmeMemoSam_B"/>
    <property type="match status" value="1"/>
</dbReference>
<gene>
    <name evidence="2" type="ORF">SAMN06265219_101342</name>
</gene>
<dbReference type="EMBL" id="FXTP01000001">
    <property type="protein sequence ID" value="SMO37604.1"/>
    <property type="molecule type" value="Genomic_DNA"/>
</dbReference>
<dbReference type="RefSeq" id="WP_142452852.1">
    <property type="nucleotide sequence ID" value="NZ_FXTP01000001.1"/>
</dbReference>
<organism evidence="2 3">
    <name type="scientific">Gracilimonas mengyeensis</name>
    <dbReference type="NCBI Taxonomy" id="1302730"/>
    <lineage>
        <taxon>Bacteria</taxon>
        <taxon>Pseudomonadati</taxon>
        <taxon>Balneolota</taxon>
        <taxon>Balneolia</taxon>
        <taxon>Balneolales</taxon>
        <taxon>Balneolaceae</taxon>
        <taxon>Gracilimonas</taxon>
    </lineage>
</organism>
<dbReference type="InterPro" id="IPR002737">
    <property type="entry name" value="MEMO1_fam"/>
</dbReference>
<proteinExistence type="predicted"/>
<feature type="compositionally biased region" description="Basic and acidic residues" evidence="1">
    <location>
        <begin position="1"/>
        <end position="15"/>
    </location>
</feature>
<dbReference type="Proteomes" id="UP000317557">
    <property type="component" value="Unassembled WGS sequence"/>
</dbReference>
<reference evidence="2 3" key="1">
    <citation type="submission" date="2017-05" db="EMBL/GenBank/DDBJ databases">
        <authorList>
            <person name="Varghese N."/>
            <person name="Submissions S."/>
        </authorList>
    </citation>
    <scope>NUCLEOTIDE SEQUENCE [LARGE SCALE GENOMIC DNA]</scope>
    <source>
        <strain evidence="2 3">DSM 21985</strain>
    </source>
</reference>
<dbReference type="Pfam" id="PF01875">
    <property type="entry name" value="Memo"/>
    <property type="match status" value="1"/>
</dbReference>
<dbReference type="AlphaFoldDB" id="A0A521ARZ9"/>
<accession>A0A521ARZ9</accession>
<keyword evidence="3" id="KW-1185">Reference proteome</keyword>
<name>A0A521ARZ9_9BACT</name>
<sequence>MSIHTMSRDELRQKVESVGSPKQQAGQVRMLFVPNKIDQQNFKELCTTYNTVLGEEFNTAVIIESYQGKLEKKLAMPSNKTFETRFGEVPVNDFLRNEFCDEEDDFFIADEGYSEQMSLYQHLPILQAIFDDFDVVSLQIGDYDPAIIRELAHTLDELLLYKNALIVFCCDVPASNPEELEKLRKLVLNENEAGLLHYLNSNEKTVKGARAFMSGILVARAWNYEVELLDHVESATQICGYARFAQPEPV</sequence>
<dbReference type="Gene3D" id="3.40.830.10">
    <property type="entry name" value="LigB-like"/>
    <property type="match status" value="1"/>
</dbReference>
<protein>
    <submittedName>
        <fullName evidence="2">AmmeMemoRadiSam system protein B</fullName>
    </submittedName>
</protein>
<evidence type="ECO:0000313" key="3">
    <source>
        <dbReference type="Proteomes" id="UP000317557"/>
    </source>
</evidence>
<evidence type="ECO:0000256" key="1">
    <source>
        <dbReference type="SAM" id="MobiDB-lite"/>
    </source>
</evidence>
<evidence type="ECO:0000313" key="2">
    <source>
        <dbReference type="EMBL" id="SMO37604.1"/>
    </source>
</evidence>